<reference evidence="2" key="1">
    <citation type="journal article" date="2020" name="Stud. Mycol.">
        <title>101 Dothideomycetes genomes: a test case for predicting lifestyles and emergence of pathogens.</title>
        <authorList>
            <person name="Haridas S."/>
            <person name="Albert R."/>
            <person name="Binder M."/>
            <person name="Bloem J."/>
            <person name="Labutti K."/>
            <person name="Salamov A."/>
            <person name="Andreopoulos B."/>
            <person name="Baker S."/>
            <person name="Barry K."/>
            <person name="Bills G."/>
            <person name="Bluhm B."/>
            <person name="Cannon C."/>
            <person name="Castanera R."/>
            <person name="Culley D."/>
            <person name="Daum C."/>
            <person name="Ezra D."/>
            <person name="Gonzalez J."/>
            <person name="Henrissat B."/>
            <person name="Kuo A."/>
            <person name="Liang C."/>
            <person name="Lipzen A."/>
            <person name="Lutzoni F."/>
            <person name="Magnuson J."/>
            <person name="Mondo S."/>
            <person name="Nolan M."/>
            <person name="Ohm R."/>
            <person name="Pangilinan J."/>
            <person name="Park H.-J."/>
            <person name="Ramirez L."/>
            <person name="Alfaro M."/>
            <person name="Sun H."/>
            <person name="Tritt A."/>
            <person name="Yoshinaga Y."/>
            <person name="Zwiers L.-H."/>
            <person name="Turgeon B."/>
            <person name="Goodwin S."/>
            <person name="Spatafora J."/>
            <person name="Crous P."/>
            <person name="Grigoriev I."/>
        </authorList>
    </citation>
    <scope>NUCLEOTIDE SEQUENCE</scope>
    <source>
        <strain evidence="2">CBS 123094</strain>
    </source>
</reference>
<dbReference type="InterPro" id="IPR036396">
    <property type="entry name" value="Cyt_P450_sf"/>
</dbReference>
<evidence type="ECO:0000313" key="2">
    <source>
        <dbReference type="EMBL" id="KAF1993798.1"/>
    </source>
</evidence>
<evidence type="ECO:0000256" key="1">
    <source>
        <dbReference type="PIRSR" id="PIRSR602401-1"/>
    </source>
</evidence>
<evidence type="ECO:0000313" key="3">
    <source>
        <dbReference type="Proteomes" id="UP000799779"/>
    </source>
</evidence>
<name>A0A6A5VYM7_9PLEO</name>
<dbReference type="PRINTS" id="PR00463">
    <property type="entry name" value="EP450I"/>
</dbReference>
<dbReference type="AlphaFoldDB" id="A0A6A5VYM7"/>
<protein>
    <submittedName>
        <fullName evidence="2">Cytochrome P450</fullName>
    </submittedName>
</protein>
<keyword evidence="3" id="KW-1185">Reference proteome</keyword>
<dbReference type="Gene3D" id="1.10.630.10">
    <property type="entry name" value="Cytochrome P450"/>
    <property type="match status" value="1"/>
</dbReference>
<organism evidence="2 3">
    <name type="scientific">Amniculicola lignicola CBS 123094</name>
    <dbReference type="NCBI Taxonomy" id="1392246"/>
    <lineage>
        <taxon>Eukaryota</taxon>
        <taxon>Fungi</taxon>
        <taxon>Dikarya</taxon>
        <taxon>Ascomycota</taxon>
        <taxon>Pezizomycotina</taxon>
        <taxon>Dothideomycetes</taxon>
        <taxon>Pleosporomycetidae</taxon>
        <taxon>Pleosporales</taxon>
        <taxon>Amniculicolaceae</taxon>
        <taxon>Amniculicola</taxon>
    </lineage>
</organism>
<keyword evidence="1" id="KW-0408">Iron</keyword>
<comment type="cofactor">
    <cofactor evidence="1">
        <name>heme</name>
        <dbReference type="ChEBI" id="CHEBI:30413"/>
    </cofactor>
</comment>
<dbReference type="Pfam" id="PF00067">
    <property type="entry name" value="p450"/>
    <property type="match status" value="1"/>
</dbReference>
<feature type="binding site" description="axial binding residue" evidence="1">
    <location>
        <position position="80"/>
    </location>
    <ligand>
        <name>heme</name>
        <dbReference type="ChEBI" id="CHEBI:30413"/>
    </ligand>
    <ligandPart>
        <name>Fe</name>
        <dbReference type="ChEBI" id="CHEBI:18248"/>
    </ligandPart>
</feature>
<dbReference type="Proteomes" id="UP000799779">
    <property type="component" value="Unassembled WGS sequence"/>
</dbReference>
<dbReference type="EMBL" id="ML977685">
    <property type="protein sequence ID" value="KAF1993798.1"/>
    <property type="molecule type" value="Genomic_DNA"/>
</dbReference>
<dbReference type="PANTHER" id="PTHR24305:SF222">
    <property type="entry name" value="CYTOCHROME P450 MONOOXYGENASE STCS"/>
    <property type="match status" value="1"/>
</dbReference>
<dbReference type="GO" id="GO:0005506">
    <property type="term" value="F:iron ion binding"/>
    <property type="evidence" value="ECO:0007669"/>
    <property type="project" value="InterPro"/>
</dbReference>
<dbReference type="GO" id="GO:0020037">
    <property type="term" value="F:heme binding"/>
    <property type="evidence" value="ECO:0007669"/>
    <property type="project" value="InterPro"/>
</dbReference>
<dbReference type="SUPFAM" id="SSF48264">
    <property type="entry name" value="Cytochrome P450"/>
    <property type="match status" value="1"/>
</dbReference>
<dbReference type="InterPro" id="IPR050121">
    <property type="entry name" value="Cytochrome_P450_monoxygenase"/>
</dbReference>
<dbReference type="OrthoDB" id="10029320at2759"/>
<dbReference type="PANTHER" id="PTHR24305">
    <property type="entry name" value="CYTOCHROME P450"/>
    <property type="match status" value="1"/>
</dbReference>
<dbReference type="GO" id="GO:0004497">
    <property type="term" value="F:monooxygenase activity"/>
    <property type="evidence" value="ECO:0007669"/>
    <property type="project" value="InterPro"/>
</dbReference>
<dbReference type="InterPro" id="IPR002401">
    <property type="entry name" value="Cyt_P450_E_grp-I"/>
</dbReference>
<accession>A0A6A5VYM7</accession>
<sequence length="151" mass="17138">MRAGSPDFNIVDNDRQYPTAGCYVWAIALLIHRNAAYFKDPHAFIPERWLVGPEDSLYPKDLLHSAKTAWRPFEFGPRNCLGQTLAMLEIKTVLALTVREFDIRPAYDAWDKKHRICRLRTAFGERAYQVEGGGGGAHPSDRYPCTVTLAQ</sequence>
<keyword evidence="1" id="KW-0479">Metal-binding</keyword>
<keyword evidence="1" id="KW-0349">Heme</keyword>
<dbReference type="GO" id="GO:0016705">
    <property type="term" value="F:oxidoreductase activity, acting on paired donors, with incorporation or reduction of molecular oxygen"/>
    <property type="evidence" value="ECO:0007669"/>
    <property type="project" value="InterPro"/>
</dbReference>
<gene>
    <name evidence="2" type="ORF">P154DRAFT_56778</name>
</gene>
<dbReference type="InterPro" id="IPR001128">
    <property type="entry name" value="Cyt_P450"/>
</dbReference>
<proteinExistence type="predicted"/>